<proteinExistence type="predicted"/>
<organism evidence="8 9">
    <name type="scientific">Paraburkholderia metrosideri</name>
    <dbReference type="NCBI Taxonomy" id="580937"/>
    <lineage>
        <taxon>Bacteria</taxon>
        <taxon>Pseudomonadati</taxon>
        <taxon>Pseudomonadota</taxon>
        <taxon>Betaproteobacteria</taxon>
        <taxon>Burkholderiales</taxon>
        <taxon>Burkholderiaceae</taxon>
        <taxon>Paraburkholderia</taxon>
    </lineage>
</organism>
<feature type="transmembrane region" description="Helical" evidence="6">
    <location>
        <begin position="163"/>
        <end position="182"/>
    </location>
</feature>
<dbReference type="EMBL" id="CAJHCP010000004">
    <property type="protein sequence ID" value="CAD6527570.1"/>
    <property type="molecule type" value="Genomic_DNA"/>
</dbReference>
<dbReference type="PANTHER" id="PTHR42718">
    <property type="entry name" value="MAJOR FACILITATOR SUPERFAMILY MULTIDRUG TRANSPORTER MFSC"/>
    <property type="match status" value="1"/>
</dbReference>
<feature type="transmembrane region" description="Helical" evidence="6">
    <location>
        <begin position="424"/>
        <end position="447"/>
    </location>
</feature>
<gene>
    <name evidence="8" type="primary">jefA</name>
    <name evidence="8" type="ORF">LMG28140_01954</name>
</gene>
<feature type="transmembrane region" description="Helical" evidence="6">
    <location>
        <begin position="134"/>
        <end position="157"/>
    </location>
</feature>
<evidence type="ECO:0000259" key="7">
    <source>
        <dbReference type="PROSITE" id="PS50850"/>
    </source>
</evidence>
<keyword evidence="9" id="KW-1185">Reference proteome</keyword>
<dbReference type="InterPro" id="IPR011701">
    <property type="entry name" value="MFS"/>
</dbReference>
<evidence type="ECO:0000313" key="8">
    <source>
        <dbReference type="EMBL" id="CAD6527570.1"/>
    </source>
</evidence>
<dbReference type="CDD" id="cd17321">
    <property type="entry name" value="MFS_MMR_MDR_like"/>
    <property type="match status" value="1"/>
</dbReference>
<evidence type="ECO:0000256" key="5">
    <source>
        <dbReference type="ARBA" id="ARBA00023136"/>
    </source>
</evidence>
<comment type="caution">
    <text evidence="8">The sequence shown here is derived from an EMBL/GenBank/DDBJ whole genome shotgun (WGS) entry which is preliminary data.</text>
</comment>
<reference evidence="8 9" key="1">
    <citation type="submission" date="2020-10" db="EMBL/GenBank/DDBJ databases">
        <authorList>
            <person name="Peeters C."/>
        </authorList>
    </citation>
    <scope>NUCLEOTIDE SEQUENCE [LARGE SCALE GENOMIC DNA]</scope>
    <source>
        <strain evidence="8 9">LMG 28140</strain>
    </source>
</reference>
<keyword evidence="3 6" id="KW-0812">Transmembrane</keyword>
<dbReference type="Proteomes" id="UP000598032">
    <property type="component" value="Unassembled WGS sequence"/>
</dbReference>
<evidence type="ECO:0000256" key="4">
    <source>
        <dbReference type="ARBA" id="ARBA00022989"/>
    </source>
</evidence>
<dbReference type="Pfam" id="PF07690">
    <property type="entry name" value="MFS_1"/>
    <property type="match status" value="1"/>
</dbReference>
<dbReference type="SUPFAM" id="SSF103473">
    <property type="entry name" value="MFS general substrate transporter"/>
    <property type="match status" value="1"/>
</dbReference>
<dbReference type="Gene3D" id="1.20.1720.10">
    <property type="entry name" value="Multidrug resistance protein D"/>
    <property type="match status" value="1"/>
</dbReference>
<feature type="transmembrane region" description="Helical" evidence="6">
    <location>
        <begin position="334"/>
        <end position="352"/>
    </location>
</feature>
<keyword evidence="4 6" id="KW-1133">Transmembrane helix</keyword>
<feature type="transmembrane region" description="Helical" evidence="6">
    <location>
        <begin position="226"/>
        <end position="249"/>
    </location>
</feature>
<protein>
    <submittedName>
        <fullName evidence="8">Drug efflux pump JefA</fullName>
    </submittedName>
</protein>
<dbReference type="InterPro" id="IPR036259">
    <property type="entry name" value="MFS_trans_sf"/>
</dbReference>
<evidence type="ECO:0000256" key="2">
    <source>
        <dbReference type="ARBA" id="ARBA00022448"/>
    </source>
</evidence>
<dbReference type="PANTHER" id="PTHR42718:SF9">
    <property type="entry name" value="MAJOR FACILITATOR SUPERFAMILY MULTIDRUG TRANSPORTER MFSC"/>
    <property type="match status" value="1"/>
</dbReference>
<dbReference type="PROSITE" id="PS50850">
    <property type="entry name" value="MFS"/>
    <property type="match status" value="1"/>
</dbReference>
<feature type="transmembrane region" description="Helical" evidence="6">
    <location>
        <begin position="202"/>
        <end position="220"/>
    </location>
</feature>
<feature type="transmembrane region" description="Helical" evidence="6">
    <location>
        <begin position="44"/>
        <end position="64"/>
    </location>
</feature>
<dbReference type="RefSeq" id="WP_201642063.1">
    <property type="nucleotide sequence ID" value="NZ_CAJHCP010000004.1"/>
</dbReference>
<dbReference type="InterPro" id="IPR020846">
    <property type="entry name" value="MFS_dom"/>
</dbReference>
<feature type="transmembrane region" description="Helical" evidence="6">
    <location>
        <begin position="392"/>
        <end position="418"/>
    </location>
</feature>
<feature type="transmembrane region" description="Helical" evidence="6">
    <location>
        <begin position="270"/>
        <end position="292"/>
    </location>
</feature>
<feature type="domain" description="Major facilitator superfamily (MFS) profile" evidence="7">
    <location>
        <begin position="10"/>
        <end position="454"/>
    </location>
</feature>
<dbReference type="Gene3D" id="1.20.1250.20">
    <property type="entry name" value="MFS general substrate transporter like domains"/>
    <property type="match status" value="1"/>
</dbReference>
<name>A0ABM8NIH4_9BURK</name>
<feature type="transmembrane region" description="Helical" evidence="6">
    <location>
        <begin position="101"/>
        <end position="122"/>
    </location>
</feature>
<feature type="transmembrane region" description="Helical" evidence="6">
    <location>
        <begin position="76"/>
        <end position="95"/>
    </location>
</feature>
<evidence type="ECO:0000256" key="6">
    <source>
        <dbReference type="SAM" id="Phobius"/>
    </source>
</evidence>
<accession>A0ABM8NIH4</accession>
<comment type="subcellular location">
    <subcellularLocation>
        <location evidence="1">Membrane</location>
        <topology evidence="1">Multi-pass membrane protein</topology>
    </subcellularLocation>
</comment>
<evidence type="ECO:0000256" key="1">
    <source>
        <dbReference type="ARBA" id="ARBA00004141"/>
    </source>
</evidence>
<feature type="transmembrane region" description="Helical" evidence="6">
    <location>
        <begin position="304"/>
        <end position="322"/>
    </location>
</feature>
<feature type="transmembrane region" description="Helical" evidence="6">
    <location>
        <begin position="358"/>
        <end position="380"/>
    </location>
</feature>
<feature type="transmembrane region" description="Helical" evidence="6">
    <location>
        <begin position="12"/>
        <end position="32"/>
    </location>
</feature>
<evidence type="ECO:0000256" key="3">
    <source>
        <dbReference type="ARBA" id="ARBA00022692"/>
    </source>
</evidence>
<sequence length="467" mass="48144">MNNDRQQRQVLLATSISYVIVILDTSIVNVALERIATGLAGGVAGLQWVVNAYTLSFASVLLSGGTLADRLGARHVYIGGLAAFTLASALCGAAPSLAVLIAARVLQGVGAALLVPASMALINQAWPEPRQRTAVFGLWAGLGAVAMAAGPLLGGVLTGLSGWRGIFLVNVPICVAGVVMAFQIGPLRVREAPRSAARRFDLAGQFAGIATLALLNVSIIEAPVYGWHSAIIAGCVAATVSAGVLFVAIETTRAHPMLPLALFRQPLFSGSVFVSMLSAFTFYGLLFTLSLYLQQQRGYPPLRAGLAFLPLTLVMPAGSLLSKRAVQWLGPRRLVAGAFLLAAIGYLALMRVGPAAQYWMLALPLPAIGLAASLITPATTTALMGCVDGHRAGIAAGVLNAARQTGAALGVALSGALIATQPSMAAALQAVLLIAATMSTLAGAIWWRASAQSSLIACGIIRKARKP</sequence>
<evidence type="ECO:0000313" key="9">
    <source>
        <dbReference type="Proteomes" id="UP000598032"/>
    </source>
</evidence>
<keyword evidence="5 6" id="KW-0472">Membrane</keyword>
<keyword evidence="2" id="KW-0813">Transport</keyword>